<comment type="caution">
    <text evidence="1">The sequence shown here is derived from an EMBL/GenBank/DDBJ whole genome shotgun (WGS) entry which is preliminary data.</text>
</comment>
<evidence type="ECO:0000313" key="1">
    <source>
        <dbReference type="EMBL" id="KFJ41886.1"/>
    </source>
</evidence>
<dbReference type="AlphaFoldDB" id="A0AAW3D670"/>
<keyword evidence="1" id="KW-0449">Lipoprotein</keyword>
<dbReference type="PROSITE" id="PS51257">
    <property type="entry name" value="PROKAR_LIPOPROTEIN"/>
    <property type="match status" value="1"/>
</dbReference>
<evidence type="ECO:0000313" key="2">
    <source>
        <dbReference type="Proteomes" id="UP000029117"/>
    </source>
</evidence>
<accession>A0AAW3D670</accession>
<dbReference type="EMBL" id="JOUE01000006">
    <property type="protein sequence ID" value="KFJ41886.1"/>
    <property type="molecule type" value="Genomic_DNA"/>
</dbReference>
<protein>
    <submittedName>
        <fullName evidence="1">Lipoprotein</fullName>
    </submittedName>
</protein>
<gene>
    <name evidence="1" type="ORF">DR78_989</name>
</gene>
<reference evidence="1 2" key="1">
    <citation type="submission" date="2014-04" db="EMBL/GenBank/DDBJ databases">
        <authorList>
            <person name="Bishop-Lilly K.A."/>
            <person name="Broomall S.M."/>
            <person name="Chain P.S."/>
            <person name="Chertkov O."/>
            <person name="Coyne S.R."/>
            <person name="Daligault H.E."/>
            <person name="Davenport K.W."/>
            <person name="Erkkila T."/>
            <person name="Frey K.G."/>
            <person name="Gibbons H.S."/>
            <person name="Gu W."/>
            <person name="Jaissle J."/>
            <person name="Johnson S.L."/>
            <person name="Koroleva G.I."/>
            <person name="Ladner J.T."/>
            <person name="Lo C.-C."/>
            <person name="Minogue T.D."/>
            <person name="Munk C."/>
            <person name="Palacios G.F."/>
            <person name="Redden C.L."/>
            <person name="Rosenzweig C.N."/>
            <person name="Scholz M.B."/>
            <person name="Teshima H."/>
            <person name="Xu Y."/>
        </authorList>
    </citation>
    <scope>NUCLEOTIDE SEQUENCE [LARGE SCALE GENOMIC DNA]</scope>
    <source>
        <strain evidence="1 2">FAJ</strain>
    </source>
</reference>
<organism evidence="1 2">
    <name type="scientific">Francisella philomiragia</name>
    <dbReference type="NCBI Taxonomy" id="28110"/>
    <lineage>
        <taxon>Bacteria</taxon>
        <taxon>Pseudomonadati</taxon>
        <taxon>Pseudomonadota</taxon>
        <taxon>Gammaproteobacteria</taxon>
        <taxon>Thiotrichales</taxon>
        <taxon>Francisellaceae</taxon>
        <taxon>Francisella</taxon>
    </lineage>
</organism>
<dbReference type="Proteomes" id="UP000029117">
    <property type="component" value="Unassembled WGS sequence"/>
</dbReference>
<proteinExistence type="predicted"/>
<sequence>MKKFNLILLVFIYFLLSSCLSTVTTVSYFDRNKYEEPTKEQQQEVKKAIVPILEQEYKQPFKLLSFDYKHKVDFDGRDLKTTEYGNYHFKVQAVDNPIIVMDFEIGDNATKESIKPLIDSFKKNQLNDLYCTGLSHIYMYDKEDLVNQNSLKEAEKYCDNRNQKGYEHWKRLNSK</sequence>
<name>A0AAW3D670_9GAMM</name>
<dbReference type="RefSeq" id="WP_035737424.1">
    <property type="nucleotide sequence ID" value="NZ_JACTRU010000002.1"/>
</dbReference>